<name>A0A2S7SVY0_9BACT</name>
<dbReference type="Proteomes" id="UP000239872">
    <property type="component" value="Unassembled WGS sequence"/>
</dbReference>
<sequence>MKHFFFLLISFSITFCSKAQFNYIHGLPYKVDTFRLNGLQCAKQRYAQRDLDGVRDENIQERILAANIRYLQGSLDQMNSYIIEGKDVYYNVGSGEGHIRDIKNTDPTFDCTNYTNELQLYKKIADDRFEIKEEQEKQVQFEKDEIVRKQQEEKKRVDDSIAEEEAYIHHLVDSISDALEAKKAKIAAKEILKKYGPVNGKAINNGKVLLGMTPAMCELAWGMPLGTSKSTTAKGTTEKWIYTKFQYLVFTNGRVSAIYEGGVVEY</sequence>
<evidence type="ECO:0000313" key="2">
    <source>
        <dbReference type="Proteomes" id="UP000239872"/>
    </source>
</evidence>
<reference evidence="1 2" key="1">
    <citation type="submission" date="2018-01" db="EMBL/GenBank/DDBJ databases">
        <title>A novel member of the phylum Bacteroidetes isolated from glacier ice.</title>
        <authorList>
            <person name="Liu Q."/>
            <person name="Xin Y.-H."/>
        </authorList>
    </citation>
    <scope>NUCLEOTIDE SEQUENCE [LARGE SCALE GENOMIC DNA]</scope>
    <source>
        <strain evidence="1 2">RB1R16</strain>
    </source>
</reference>
<organism evidence="1 2">
    <name type="scientific">Flavipsychrobacter stenotrophus</name>
    <dbReference type="NCBI Taxonomy" id="2077091"/>
    <lineage>
        <taxon>Bacteria</taxon>
        <taxon>Pseudomonadati</taxon>
        <taxon>Bacteroidota</taxon>
        <taxon>Chitinophagia</taxon>
        <taxon>Chitinophagales</taxon>
        <taxon>Chitinophagaceae</taxon>
        <taxon>Flavipsychrobacter</taxon>
    </lineage>
</organism>
<keyword evidence="2" id="KW-1185">Reference proteome</keyword>
<accession>A0A2S7SVY0</accession>
<dbReference type="OrthoDB" id="711462at2"/>
<protein>
    <submittedName>
        <fullName evidence="1">Uncharacterized protein</fullName>
    </submittedName>
</protein>
<dbReference type="EMBL" id="PPSL01000003">
    <property type="protein sequence ID" value="PQJ11090.1"/>
    <property type="molecule type" value="Genomic_DNA"/>
</dbReference>
<dbReference type="AlphaFoldDB" id="A0A2S7SVY0"/>
<dbReference type="RefSeq" id="WP_105039818.1">
    <property type="nucleotide sequence ID" value="NZ_PPSL01000003.1"/>
</dbReference>
<comment type="caution">
    <text evidence="1">The sequence shown here is derived from an EMBL/GenBank/DDBJ whole genome shotgun (WGS) entry which is preliminary data.</text>
</comment>
<proteinExistence type="predicted"/>
<gene>
    <name evidence="1" type="ORF">CJD36_014070</name>
</gene>
<evidence type="ECO:0000313" key="1">
    <source>
        <dbReference type="EMBL" id="PQJ11090.1"/>
    </source>
</evidence>